<feature type="domain" description="Xylose isomerase-like TIM barrel" evidence="2">
    <location>
        <begin position="15"/>
        <end position="194"/>
    </location>
</feature>
<dbReference type="Gene3D" id="3.20.20.150">
    <property type="entry name" value="Divalent-metal-dependent TIM barrel enzymes"/>
    <property type="match status" value="1"/>
</dbReference>
<dbReference type="InterPro" id="IPR036237">
    <property type="entry name" value="Xyl_isomerase-like_sf"/>
</dbReference>
<accession>A0ABR0ZI63</accession>
<dbReference type="InterPro" id="IPR013022">
    <property type="entry name" value="Xyl_isomerase-like_TIM-brl"/>
</dbReference>
<evidence type="ECO:0000256" key="1">
    <source>
        <dbReference type="ARBA" id="ARBA00023235"/>
    </source>
</evidence>
<protein>
    <submittedName>
        <fullName evidence="3">Hydroxypyruvate isomerase</fullName>
    </submittedName>
</protein>
<comment type="caution">
    <text evidence="3">The sequence shown here is derived from an EMBL/GenBank/DDBJ whole genome shotgun (WGS) entry which is preliminary data.</text>
</comment>
<proteinExistence type="predicted"/>
<sequence length="201" mass="22413">MCFCCKGDLGNGDHHGLGAVPGKEADFLRSLGLAVKHAKALDCSRIHLMARRVPMGLDQAAAAAEEMHAIFLKNLTYAANVLLKEGILGLVEPINTRITDPRYFLNVPHQGNDIFLWQIMDGNLTQNIKTYSTVQKIGHIQIAQVPDRNEPDSQGEVNLQYLFSLLEEMGYQVYIGCEYRPLVSNAEDGLGWLGEYWNSHK</sequence>
<dbReference type="SUPFAM" id="SSF51658">
    <property type="entry name" value="Xylose isomerase-like"/>
    <property type="match status" value="1"/>
</dbReference>
<dbReference type="Proteomes" id="UP001369086">
    <property type="component" value="Unassembled WGS sequence"/>
</dbReference>
<dbReference type="Pfam" id="PF01261">
    <property type="entry name" value="AP_endonuc_2"/>
    <property type="match status" value="1"/>
</dbReference>
<evidence type="ECO:0000313" key="3">
    <source>
        <dbReference type="EMBL" id="KAK6484306.1"/>
    </source>
</evidence>
<dbReference type="EMBL" id="JAHFZB010000011">
    <property type="protein sequence ID" value="KAK6484306.1"/>
    <property type="molecule type" value="Genomic_DNA"/>
</dbReference>
<name>A0ABR0ZI63_HUSHU</name>
<keyword evidence="1 3" id="KW-0413">Isomerase</keyword>
<organism evidence="3 4">
    <name type="scientific">Huso huso</name>
    <name type="common">Beluga</name>
    <name type="synonym">Acipenser huso</name>
    <dbReference type="NCBI Taxonomy" id="61971"/>
    <lineage>
        <taxon>Eukaryota</taxon>
        <taxon>Metazoa</taxon>
        <taxon>Chordata</taxon>
        <taxon>Craniata</taxon>
        <taxon>Vertebrata</taxon>
        <taxon>Euteleostomi</taxon>
        <taxon>Actinopterygii</taxon>
        <taxon>Chondrostei</taxon>
        <taxon>Acipenseriformes</taxon>
        <taxon>Acipenseridae</taxon>
        <taxon>Huso</taxon>
    </lineage>
</organism>
<keyword evidence="4" id="KW-1185">Reference proteome</keyword>
<reference evidence="3 4" key="1">
    <citation type="submission" date="2021-05" db="EMBL/GenBank/DDBJ databases">
        <authorList>
            <person name="Zahm M."/>
            <person name="Klopp C."/>
            <person name="Cabau C."/>
            <person name="Kuhl H."/>
            <person name="Suciu R."/>
            <person name="Ciorpac M."/>
            <person name="Holostenco D."/>
            <person name="Gessner J."/>
            <person name="Wuertz S."/>
            <person name="Hohne C."/>
            <person name="Stock M."/>
            <person name="Gislard M."/>
            <person name="Lluch J."/>
            <person name="Milhes M."/>
            <person name="Lampietro C."/>
            <person name="Lopez Roques C."/>
            <person name="Donnadieu C."/>
            <person name="Du K."/>
            <person name="Schartl M."/>
            <person name="Guiguen Y."/>
        </authorList>
    </citation>
    <scope>NUCLEOTIDE SEQUENCE [LARGE SCALE GENOMIC DNA]</scope>
    <source>
        <strain evidence="3">Hh-F2</strain>
        <tissue evidence="3">Blood</tissue>
    </source>
</reference>
<dbReference type="GO" id="GO:0016853">
    <property type="term" value="F:isomerase activity"/>
    <property type="evidence" value="ECO:0007669"/>
    <property type="project" value="UniProtKB-KW"/>
</dbReference>
<dbReference type="InterPro" id="IPR050417">
    <property type="entry name" value="Sugar_Epim/Isomerase"/>
</dbReference>
<gene>
    <name evidence="3" type="ORF">HHUSO_G14049</name>
</gene>
<evidence type="ECO:0000259" key="2">
    <source>
        <dbReference type="Pfam" id="PF01261"/>
    </source>
</evidence>
<dbReference type="PANTHER" id="PTHR43489">
    <property type="entry name" value="ISOMERASE"/>
    <property type="match status" value="1"/>
</dbReference>
<evidence type="ECO:0000313" key="4">
    <source>
        <dbReference type="Proteomes" id="UP001369086"/>
    </source>
</evidence>
<dbReference type="PANTHER" id="PTHR43489:SF6">
    <property type="entry name" value="HYDROXYPYRUVATE ISOMERASE-RELATED"/>
    <property type="match status" value="1"/>
</dbReference>